<dbReference type="EMBL" id="JBHUFP010000003">
    <property type="protein sequence ID" value="MFD1805081.1"/>
    <property type="molecule type" value="Genomic_DNA"/>
</dbReference>
<gene>
    <name evidence="2" type="ORF">ACFSAV_01585</name>
</gene>
<dbReference type="RefSeq" id="WP_379095443.1">
    <property type="nucleotide sequence ID" value="NZ_JBHUFP010000003.1"/>
</dbReference>
<dbReference type="PANTHER" id="PTHR30399">
    <property type="entry name" value="UNCHARACTERIZED PROTEIN YGJP"/>
    <property type="match status" value="1"/>
</dbReference>
<organism evidence="2 3">
    <name type="scientific">Pasteurella oralis</name>
    <dbReference type="NCBI Taxonomy" id="1071947"/>
    <lineage>
        <taxon>Bacteria</taxon>
        <taxon>Pseudomonadati</taxon>
        <taxon>Pseudomonadota</taxon>
        <taxon>Gammaproteobacteria</taxon>
        <taxon>Pasteurellales</taxon>
        <taxon>Pasteurellaceae</taxon>
        <taxon>Pasteurella</taxon>
    </lineage>
</organism>
<sequence length="244" mass="28984">MLISKQLVFVYGKQVISFTYQYSKNAKRLRIYVYPDCQIRLIVPEDTSESDILVAVQKRRCWIVKQLAYFRQQQQDITPRQYISGESHYYLGRQYVLKVIENPQLLEGVKFLRGKLEVYVAEKNASKVKKQLENWYRAKATIIFEQRLTALLEQALWMTFRPDIKLIKMKKQWGNCSVKGYLTLNPMLVKAPRECIDYVILHELCHFAEHNHSPNFYSLLTQVMPDWKKRKTRLDGLVEQILTE</sequence>
<evidence type="ECO:0000313" key="2">
    <source>
        <dbReference type="EMBL" id="MFD1805081.1"/>
    </source>
</evidence>
<evidence type="ECO:0000313" key="3">
    <source>
        <dbReference type="Proteomes" id="UP001597420"/>
    </source>
</evidence>
<name>A0ABW4NSY4_9PAST</name>
<dbReference type="Gene3D" id="3.30.2010.10">
    <property type="entry name" value="Metalloproteases ('zincins'), catalytic domain"/>
    <property type="match status" value="1"/>
</dbReference>
<dbReference type="PANTHER" id="PTHR30399:SF1">
    <property type="entry name" value="UTP PYROPHOSPHATASE"/>
    <property type="match status" value="1"/>
</dbReference>
<protein>
    <submittedName>
        <fullName evidence="2">M48 family metallopeptidase</fullName>
    </submittedName>
</protein>
<dbReference type="InterPro" id="IPR053136">
    <property type="entry name" value="UTP_pyrophosphatase-like"/>
</dbReference>
<accession>A0ABW4NSY4</accession>
<evidence type="ECO:0000259" key="1">
    <source>
        <dbReference type="Pfam" id="PF01863"/>
    </source>
</evidence>
<keyword evidence="3" id="KW-1185">Reference proteome</keyword>
<dbReference type="Pfam" id="PF01863">
    <property type="entry name" value="YgjP-like"/>
    <property type="match status" value="1"/>
</dbReference>
<proteinExistence type="predicted"/>
<dbReference type="InterPro" id="IPR002725">
    <property type="entry name" value="YgjP-like_metallopeptidase"/>
</dbReference>
<feature type="domain" description="YgjP-like metallopeptidase" evidence="1">
    <location>
        <begin position="27"/>
        <end position="235"/>
    </location>
</feature>
<reference evidence="3" key="1">
    <citation type="journal article" date="2019" name="Int. J. Syst. Evol. Microbiol.">
        <title>The Global Catalogue of Microorganisms (GCM) 10K type strain sequencing project: providing services to taxonomists for standard genome sequencing and annotation.</title>
        <authorList>
            <consortium name="The Broad Institute Genomics Platform"/>
            <consortium name="The Broad Institute Genome Sequencing Center for Infectious Disease"/>
            <person name="Wu L."/>
            <person name="Ma J."/>
        </authorList>
    </citation>
    <scope>NUCLEOTIDE SEQUENCE [LARGE SCALE GENOMIC DNA]</scope>
    <source>
        <strain evidence="3">CCM 7950</strain>
    </source>
</reference>
<comment type="caution">
    <text evidence="2">The sequence shown here is derived from an EMBL/GenBank/DDBJ whole genome shotgun (WGS) entry which is preliminary data.</text>
</comment>
<dbReference type="Proteomes" id="UP001597420">
    <property type="component" value="Unassembled WGS sequence"/>
</dbReference>
<dbReference type="CDD" id="cd07344">
    <property type="entry name" value="M48_yhfN_like"/>
    <property type="match status" value="1"/>
</dbReference>